<dbReference type="SUPFAM" id="SSF52743">
    <property type="entry name" value="Subtilisin-like"/>
    <property type="match status" value="1"/>
</dbReference>
<feature type="domain" description="Inhibitor I9" evidence="8">
    <location>
        <begin position="56"/>
        <end position="127"/>
    </location>
</feature>
<name>A0A9P4J9B5_9PEZI</name>
<evidence type="ECO:0000256" key="4">
    <source>
        <dbReference type="ARBA" id="ARBA00022801"/>
    </source>
</evidence>
<dbReference type="PROSITE" id="PS00137">
    <property type="entry name" value="SUBTILASE_HIS"/>
    <property type="match status" value="1"/>
</dbReference>
<dbReference type="GO" id="GO:0004252">
    <property type="term" value="F:serine-type endopeptidase activity"/>
    <property type="evidence" value="ECO:0007669"/>
    <property type="project" value="UniProtKB-UniRule"/>
</dbReference>
<feature type="active site" description="Charge relay system" evidence="6">
    <location>
        <position position="172"/>
    </location>
</feature>
<dbReference type="InterPro" id="IPR023827">
    <property type="entry name" value="Peptidase_S8_Asp-AS"/>
</dbReference>
<evidence type="ECO:0000256" key="2">
    <source>
        <dbReference type="ARBA" id="ARBA00022670"/>
    </source>
</evidence>
<dbReference type="InterPro" id="IPR010259">
    <property type="entry name" value="S8pro/Inhibitor_I9"/>
</dbReference>
<dbReference type="PANTHER" id="PTHR43806:SF11">
    <property type="entry name" value="CEREVISIN-RELATED"/>
    <property type="match status" value="1"/>
</dbReference>
<dbReference type="Gene3D" id="3.40.50.200">
    <property type="entry name" value="Peptidase S8/S53 domain"/>
    <property type="match status" value="1"/>
</dbReference>
<comment type="similarity">
    <text evidence="1 6">Belongs to the peptidase S8 family.</text>
</comment>
<keyword evidence="4 6" id="KW-0378">Hydrolase</keyword>
<gene>
    <name evidence="9" type="ORF">K461DRAFT_264145</name>
</gene>
<proteinExistence type="inferred from homology"/>
<dbReference type="Pfam" id="PF05922">
    <property type="entry name" value="Inhibitor_I9"/>
    <property type="match status" value="1"/>
</dbReference>
<dbReference type="InterPro" id="IPR050131">
    <property type="entry name" value="Peptidase_S8_subtilisin-like"/>
</dbReference>
<evidence type="ECO:0000313" key="10">
    <source>
        <dbReference type="Proteomes" id="UP000799439"/>
    </source>
</evidence>
<dbReference type="GO" id="GO:0006508">
    <property type="term" value="P:proteolysis"/>
    <property type="evidence" value="ECO:0007669"/>
    <property type="project" value="UniProtKB-KW"/>
</dbReference>
<dbReference type="PROSITE" id="PS00136">
    <property type="entry name" value="SUBTILASE_ASP"/>
    <property type="match status" value="1"/>
</dbReference>
<keyword evidence="5 6" id="KW-0720">Serine protease</keyword>
<dbReference type="InterPro" id="IPR022398">
    <property type="entry name" value="Peptidase_S8_His-AS"/>
</dbReference>
<feature type="active site" description="Charge relay system" evidence="6">
    <location>
        <position position="204"/>
    </location>
</feature>
<dbReference type="InterPro" id="IPR034193">
    <property type="entry name" value="PCSK9_ProteinaseK-like"/>
</dbReference>
<dbReference type="PANTHER" id="PTHR43806">
    <property type="entry name" value="PEPTIDASE S8"/>
    <property type="match status" value="1"/>
</dbReference>
<accession>A0A9P4J9B5</accession>
<dbReference type="CDD" id="cd04077">
    <property type="entry name" value="Peptidases_S8_PCSK9_ProteinaseK_like"/>
    <property type="match status" value="1"/>
</dbReference>
<keyword evidence="3" id="KW-0732">Signal</keyword>
<sequence>MTSILAQRLPPVMRKMHLVTSSGLIAIASFRQVLAAPSSLVSERSAKLETIDPADKYIITLKSGVNVTVHLSFAQGLHGNDATTGGLLGQYDIGNFQGYYGHYNKTTIEQIKRHDDVAAVEKDQSWTPSRMTAQYNSPNYGLGHISHRALRDPSLYIYDSSAGAGTYAYILDSGINDRHIDFEGRARLGHNTMQYEQKKDTTGHGTHIAGLIGSKTFGVAKQCKMIAVKVVYNNRANTGVTLRGYQWAVQHILQYNRRGNSVINISVNGPPSGALDNAVREAYGRGILTVVSAGNNGGDARQYAPGVGTALVVAAADRYRRRASFSNGGPGVSLFGPGVEILSTWIGSDRATSRQSGTSMAAAHVAGMVLYLKVLYPRRMATAAQARSYVINTATTQAVGRVGDAPNKFAYNGSGS</sequence>
<protein>
    <submittedName>
        <fullName evidence="9">Extracellular alkaline serine protease</fullName>
    </submittedName>
</protein>
<dbReference type="InterPro" id="IPR036852">
    <property type="entry name" value="Peptidase_S8/S53_dom_sf"/>
</dbReference>
<evidence type="ECO:0000313" key="9">
    <source>
        <dbReference type="EMBL" id="KAF2157221.1"/>
    </source>
</evidence>
<keyword evidence="2 6" id="KW-0645">Protease</keyword>
<comment type="caution">
    <text evidence="9">The sequence shown here is derived from an EMBL/GenBank/DDBJ whole genome shotgun (WGS) entry which is preliminary data.</text>
</comment>
<dbReference type="InterPro" id="IPR015500">
    <property type="entry name" value="Peptidase_S8_subtilisin-rel"/>
</dbReference>
<evidence type="ECO:0000256" key="3">
    <source>
        <dbReference type="ARBA" id="ARBA00022729"/>
    </source>
</evidence>
<evidence type="ECO:0000259" key="7">
    <source>
        <dbReference type="Pfam" id="PF00082"/>
    </source>
</evidence>
<dbReference type="EMBL" id="ML996081">
    <property type="protein sequence ID" value="KAF2157221.1"/>
    <property type="molecule type" value="Genomic_DNA"/>
</dbReference>
<dbReference type="AlphaFoldDB" id="A0A9P4J9B5"/>
<keyword evidence="10" id="KW-1185">Reference proteome</keyword>
<feature type="active site" description="Charge relay system" evidence="6">
    <location>
        <position position="359"/>
    </location>
</feature>
<evidence type="ECO:0000256" key="6">
    <source>
        <dbReference type="PROSITE-ProRule" id="PRU01240"/>
    </source>
</evidence>
<evidence type="ECO:0000256" key="1">
    <source>
        <dbReference type="ARBA" id="ARBA00011073"/>
    </source>
</evidence>
<feature type="domain" description="Peptidase S8/S53" evidence="7">
    <location>
        <begin position="168"/>
        <end position="398"/>
    </location>
</feature>
<evidence type="ECO:0000259" key="8">
    <source>
        <dbReference type="Pfam" id="PF05922"/>
    </source>
</evidence>
<dbReference type="Pfam" id="PF00082">
    <property type="entry name" value="Peptidase_S8"/>
    <property type="match status" value="1"/>
</dbReference>
<dbReference type="Gene3D" id="3.30.70.80">
    <property type="entry name" value="Peptidase S8 propeptide/proteinase inhibitor I9"/>
    <property type="match status" value="1"/>
</dbReference>
<dbReference type="InterPro" id="IPR000209">
    <property type="entry name" value="Peptidase_S8/S53_dom"/>
</dbReference>
<reference evidence="9" key="1">
    <citation type="journal article" date="2020" name="Stud. Mycol.">
        <title>101 Dothideomycetes genomes: a test case for predicting lifestyles and emergence of pathogens.</title>
        <authorList>
            <person name="Haridas S."/>
            <person name="Albert R."/>
            <person name="Binder M."/>
            <person name="Bloem J."/>
            <person name="Labutti K."/>
            <person name="Salamov A."/>
            <person name="Andreopoulos B."/>
            <person name="Baker S."/>
            <person name="Barry K."/>
            <person name="Bills G."/>
            <person name="Bluhm B."/>
            <person name="Cannon C."/>
            <person name="Castanera R."/>
            <person name="Culley D."/>
            <person name="Daum C."/>
            <person name="Ezra D."/>
            <person name="Gonzalez J."/>
            <person name="Henrissat B."/>
            <person name="Kuo A."/>
            <person name="Liang C."/>
            <person name="Lipzen A."/>
            <person name="Lutzoni F."/>
            <person name="Magnuson J."/>
            <person name="Mondo S."/>
            <person name="Nolan M."/>
            <person name="Ohm R."/>
            <person name="Pangilinan J."/>
            <person name="Park H.-J."/>
            <person name="Ramirez L."/>
            <person name="Alfaro M."/>
            <person name="Sun H."/>
            <person name="Tritt A."/>
            <person name="Yoshinaga Y."/>
            <person name="Zwiers L.-H."/>
            <person name="Turgeon B."/>
            <person name="Goodwin S."/>
            <person name="Spatafora J."/>
            <person name="Crous P."/>
            <person name="Grigoriev I."/>
        </authorList>
    </citation>
    <scope>NUCLEOTIDE SEQUENCE</scope>
    <source>
        <strain evidence="9">CBS 260.36</strain>
    </source>
</reference>
<evidence type="ECO:0000256" key="5">
    <source>
        <dbReference type="ARBA" id="ARBA00022825"/>
    </source>
</evidence>
<dbReference type="OrthoDB" id="4937271at2759"/>
<dbReference type="Proteomes" id="UP000799439">
    <property type="component" value="Unassembled WGS sequence"/>
</dbReference>
<dbReference type="InterPro" id="IPR037045">
    <property type="entry name" value="S8pro/Inhibitor_I9_sf"/>
</dbReference>
<dbReference type="PRINTS" id="PR00723">
    <property type="entry name" value="SUBTILISIN"/>
</dbReference>
<organism evidence="9 10">
    <name type="scientific">Myriangium duriaei CBS 260.36</name>
    <dbReference type="NCBI Taxonomy" id="1168546"/>
    <lineage>
        <taxon>Eukaryota</taxon>
        <taxon>Fungi</taxon>
        <taxon>Dikarya</taxon>
        <taxon>Ascomycota</taxon>
        <taxon>Pezizomycotina</taxon>
        <taxon>Dothideomycetes</taxon>
        <taxon>Dothideomycetidae</taxon>
        <taxon>Myriangiales</taxon>
        <taxon>Myriangiaceae</taxon>
        <taxon>Myriangium</taxon>
    </lineage>
</organism>
<dbReference type="PROSITE" id="PS51892">
    <property type="entry name" value="SUBTILASE"/>
    <property type="match status" value="1"/>
</dbReference>
<dbReference type="SUPFAM" id="SSF54897">
    <property type="entry name" value="Protease propeptides/inhibitors"/>
    <property type="match status" value="1"/>
</dbReference>